<evidence type="ECO:0000313" key="2">
    <source>
        <dbReference type="Proteomes" id="UP000531216"/>
    </source>
</evidence>
<dbReference type="PIRSF" id="PIRSF035865">
    <property type="entry name" value="UCP035865"/>
    <property type="match status" value="1"/>
</dbReference>
<proteinExistence type="predicted"/>
<dbReference type="Proteomes" id="UP000531216">
    <property type="component" value="Unassembled WGS sequence"/>
</dbReference>
<name>A0A7W6FTV7_9HYPH</name>
<dbReference type="InterPro" id="IPR014598">
    <property type="entry name" value="UCP035865"/>
</dbReference>
<gene>
    <name evidence="1" type="ORF">GGR05_001577</name>
</gene>
<keyword evidence="2" id="KW-1185">Reference proteome</keyword>
<protein>
    <submittedName>
        <fullName evidence="1">Uncharacterized protein (DUF2336 family)</fullName>
    </submittedName>
</protein>
<dbReference type="AlphaFoldDB" id="A0A7W6FTV7"/>
<dbReference type="RefSeq" id="WP_090965970.1">
    <property type="nucleotide sequence ID" value="NZ_FOOA01000023.1"/>
</dbReference>
<dbReference type="InterPro" id="IPR019285">
    <property type="entry name" value="DUF2336"/>
</dbReference>
<sequence length="391" mass="41805">MARIEYDASLGSMLAQQFVFWCETATAAERCAAVEMLADAVVNRKFLPNDLREAEAALVIAAEDASPRVRRAIADGIADASTVSRQLVRMLSTDIDDVALPVVLLSPMLTDDDLCELVRAGRLGLGVAIARRADVSVGVAGVIVSVGEPVACLELARNQGATLDEAAMTRLVDMAADVGELRYALLQRSDLPAGPRHALLSQLGDALCSSPLVANVVGLSRASRLREEVQEQATASLIDTIKADEMTAFVEQLRGTSQLNAAVLVRAVCMGRIDLFAASLARLTNLPEARVRSIIAEAREPAFAALASAAGLPKTVVPLLLSAVRVWKDMAADDRFDSADVASTVMDRVTIAFRKTERAGEGEELGRLLHRMSCEVQQGAARRRAERYLAA</sequence>
<dbReference type="EMBL" id="JACIDO010000003">
    <property type="protein sequence ID" value="MBB3935433.1"/>
    <property type="molecule type" value="Genomic_DNA"/>
</dbReference>
<dbReference type="Pfam" id="PF10098">
    <property type="entry name" value="DUF2336"/>
    <property type="match status" value="1"/>
</dbReference>
<organism evidence="1 2">
    <name type="scientific">Aureimonas phyllosphaerae</name>
    <dbReference type="NCBI Taxonomy" id="1166078"/>
    <lineage>
        <taxon>Bacteria</taxon>
        <taxon>Pseudomonadati</taxon>
        <taxon>Pseudomonadota</taxon>
        <taxon>Alphaproteobacteria</taxon>
        <taxon>Hyphomicrobiales</taxon>
        <taxon>Aurantimonadaceae</taxon>
        <taxon>Aureimonas</taxon>
    </lineage>
</organism>
<comment type="caution">
    <text evidence="1">The sequence shown here is derived from an EMBL/GenBank/DDBJ whole genome shotgun (WGS) entry which is preliminary data.</text>
</comment>
<accession>A0A7W6FTV7</accession>
<reference evidence="1 2" key="1">
    <citation type="submission" date="2020-08" db="EMBL/GenBank/DDBJ databases">
        <title>Genomic Encyclopedia of Type Strains, Phase IV (KMG-IV): sequencing the most valuable type-strain genomes for metagenomic binning, comparative biology and taxonomic classification.</title>
        <authorList>
            <person name="Goeker M."/>
        </authorList>
    </citation>
    <scope>NUCLEOTIDE SEQUENCE [LARGE SCALE GENOMIC DNA]</scope>
    <source>
        <strain evidence="1 2">DSM 25024</strain>
    </source>
</reference>
<dbReference type="OrthoDB" id="9798569at2"/>
<evidence type="ECO:0000313" key="1">
    <source>
        <dbReference type="EMBL" id="MBB3935433.1"/>
    </source>
</evidence>